<dbReference type="AlphaFoldDB" id="A0A6A6IMI9"/>
<dbReference type="Proteomes" id="UP000800094">
    <property type="component" value="Unassembled WGS sequence"/>
</dbReference>
<dbReference type="EMBL" id="ML987193">
    <property type="protein sequence ID" value="KAF2251308.1"/>
    <property type="molecule type" value="Genomic_DNA"/>
</dbReference>
<protein>
    <submittedName>
        <fullName evidence="2">Uncharacterized protein</fullName>
    </submittedName>
</protein>
<name>A0A6A6IMI9_9PLEO</name>
<feature type="compositionally biased region" description="Low complexity" evidence="1">
    <location>
        <begin position="27"/>
        <end position="39"/>
    </location>
</feature>
<dbReference type="GeneID" id="54588784"/>
<sequence length="158" mass="16794">MSSKNEQGSIDVRQKNVFQKPLHQHSNPRSQPSSSPLPSAIKTGFCNEAAPIAATLTDGFLDFSANRGLDLRKQGVGPGQRYCLEAARWKDALSGGVDEEGVPKVKLSSTHEAALGSVGMEQLKRWAAEGDVEKGVVWPGSRGAIRESGVIGGKEPKA</sequence>
<evidence type="ECO:0000313" key="3">
    <source>
        <dbReference type="Proteomes" id="UP000800094"/>
    </source>
</evidence>
<dbReference type="InterPro" id="IPR018714">
    <property type="entry name" value="DUF2237"/>
</dbReference>
<dbReference type="Pfam" id="PF09996">
    <property type="entry name" value="DUF2237"/>
    <property type="match status" value="1"/>
</dbReference>
<feature type="region of interest" description="Disordered" evidence="1">
    <location>
        <begin position="1"/>
        <end position="42"/>
    </location>
</feature>
<evidence type="ECO:0000313" key="2">
    <source>
        <dbReference type="EMBL" id="KAF2251308.1"/>
    </source>
</evidence>
<proteinExistence type="predicted"/>
<gene>
    <name evidence="2" type="ORF">BU26DRAFT_603758</name>
</gene>
<accession>A0A6A6IMI9</accession>
<reference evidence="2" key="1">
    <citation type="journal article" date="2020" name="Stud. Mycol.">
        <title>101 Dothideomycetes genomes: a test case for predicting lifestyles and emergence of pathogens.</title>
        <authorList>
            <person name="Haridas S."/>
            <person name="Albert R."/>
            <person name="Binder M."/>
            <person name="Bloem J."/>
            <person name="Labutti K."/>
            <person name="Salamov A."/>
            <person name="Andreopoulos B."/>
            <person name="Baker S."/>
            <person name="Barry K."/>
            <person name="Bills G."/>
            <person name="Bluhm B."/>
            <person name="Cannon C."/>
            <person name="Castanera R."/>
            <person name="Culley D."/>
            <person name="Daum C."/>
            <person name="Ezra D."/>
            <person name="Gonzalez J."/>
            <person name="Henrissat B."/>
            <person name="Kuo A."/>
            <person name="Liang C."/>
            <person name="Lipzen A."/>
            <person name="Lutzoni F."/>
            <person name="Magnuson J."/>
            <person name="Mondo S."/>
            <person name="Nolan M."/>
            <person name="Ohm R."/>
            <person name="Pangilinan J."/>
            <person name="Park H.-J."/>
            <person name="Ramirez L."/>
            <person name="Alfaro M."/>
            <person name="Sun H."/>
            <person name="Tritt A."/>
            <person name="Yoshinaga Y."/>
            <person name="Zwiers L.-H."/>
            <person name="Turgeon B."/>
            <person name="Goodwin S."/>
            <person name="Spatafora J."/>
            <person name="Crous P."/>
            <person name="Grigoriev I."/>
        </authorList>
    </citation>
    <scope>NUCLEOTIDE SEQUENCE</scope>
    <source>
        <strain evidence="2">CBS 122368</strain>
    </source>
</reference>
<keyword evidence="3" id="KW-1185">Reference proteome</keyword>
<dbReference type="OrthoDB" id="1517790at2759"/>
<evidence type="ECO:0000256" key="1">
    <source>
        <dbReference type="SAM" id="MobiDB-lite"/>
    </source>
</evidence>
<dbReference type="PANTHER" id="PTHR37466">
    <property type="entry name" value="SLR1628 PROTEIN"/>
    <property type="match status" value="1"/>
</dbReference>
<dbReference type="Gene3D" id="3.30.56.110">
    <property type="entry name" value="Protein of unknown function DUF2237"/>
    <property type="match status" value="1"/>
</dbReference>
<dbReference type="RefSeq" id="XP_033686312.1">
    <property type="nucleotide sequence ID" value="XM_033835454.1"/>
</dbReference>
<dbReference type="PANTHER" id="PTHR37466:SF1">
    <property type="entry name" value="SLR1628 PROTEIN"/>
    <property type="match status" value="1"/>
</dbReference>
<organism evidence="2 3">
    <name type="scientific">Trematosphaeria pertusa</name>
    <dbReference type="NCBI Taxonomy" id="390896"/>
    <lineage>
        <taxon>Eukaryota</taxon>
        <taxon>Fungi</taxon>
        <taxon>Dikarya</taxon>
        <taxon>Ascomycota</taxon>
        <taxon>Pezizomycotina</taxon>
        <taxon>Dothideomycetes</taxon>
        <taxon>Pleosporomycetidae</taxon>
        <taxon>Pleosporales</taxon>
        <taxon>Massarineae</taxon>
        <taxon>Trematosphaeriaceae</taxon>
        <taxon>Trematosphaeria</taxon>
    </lineage>
</organism>